<sequence>MRGARALPVCMKPPLLVHAGQCLAQICGKLCVIALSQCPEPRFLLRNNLETTLSAAEVHVPSKWLMANDQSSARDSSVMRGARHSFPRSQSPKVLACSSSGPGVEYFSGCSSQIDTTTLHTPSR</sequence>
<dbReference type="EMBL" id="KE504144">
    <property type="protein sequence ID" value="EPT01063.1"/>
    <property type="molecule type" value="Genomic_DNA"/>
</dbReference>
<accession>S8E8S3</accession>
<dbReference type="InParanoid" id="S8E8S3"/>
<proteinExistence type="predicted"/>
<reference evidence="1 2" key="1">
    <citation type="journal article" date="2012" name="Science">
        <title>The Paleozoic origin of enzymatic lignin decomposition reconstructed from 31 fungal genomes.</title>
        <authorList>
            <person name="Floudas D."/>
            <person name="Binder M."/>
            <person name="Riley R."/>
            <person name="Barry K."/>
            <person name="Blanchette R.A."/>
            <person name="Henrissat B."/>
            <person name="Martinez A.T."/>
            <person name="Otillar R."/>
            <person name="Spatafora J.W."/>
            <person name="Yadav J.S."/>
            <person name="Aerts A."/>
            <person name="Benoit I."/>
            <person name="Boyd A."/>
            <person name="Carlson A."/>
            <person name="Copeland A."/>
            <person name="Coutinho P.M."/>
            <person name="de Vries R.P."/>
            <person name="Ferreira P."/>
            <person name="Findley K."/>
            <person name="Foster B."/>
            <person name="Gaskell J."/>
            <person name="Glotzer D."/>
            <person name="Gorecki P."/>
            <person name="Heitman J."/>
            <person name="Hesse C."/>
            <person name="Hori C."/>
            <person name="Igarashi K."/>
            <person name="Jurgens J.A."/>
            <person name="Kallen N."/>
            <person name="Kersten P."/>
            <person name="Kohler A."/>
            <person name="Kuees U."/>
            <person name="Kumar T.K.A."/>
            <person name="Kuo A."/>
            <person name="LaButti K."/>
            <person name="Larrondo L.F."/>
            <person name="Lindquist E."/>
            <person name="Ling A."/>
            <person name="Lombard V."/>
            <person name="Lucas S."/>
            <person name="Lundell T."/>
            <person name="Martin R."/>
            <person name="McLaughlin D.J."/>
            <person name="Morgenstern I."/>
            <person name="Morin E."/>
            <person name="Murat C."/>
            <person name="Nagy L.G."/>
            <person name="Nolan M."/>
            <person name="Ohm R.A."/>
            <person name="Patyshakuliyeva A."/>
            <person name="Rokas A."/>
            <person name="Ruiz-Duenas F.J."/>
            <person name="Sabat G."/>
            <person name="Salamov A."/>
            <person name="Samejima M."/>
            <person name="Schmutz J."/>
            <person name="Slot J.C."/>
            <person name="St John F."/>
            <person name="Stenlid J."/>
            <person name="Sun H."/>
            <person name="Sun S."/>
            <person name="Syed K."/>
            <person name="Tsang A."/>
            <person name="Wiebenga A."/>
            <person name="Young D."/>
            <person name="Pisabarro A."/>
            <person name="Eastwood D.C."/>
            <person name="Martin F."/>
            <person name="Cullen D."/>
            <person name="Grigoriev I.V."/>
            <person name="Hibbett D.S."/>
        </authorList>
    </citation>
    <scope>NUCLEOTIDE SEQUENCE</scope>
    <source>
        <strain evidence="2">FP-58527</strain>
    </source>
</reference>
<gene>
    <name evidence="1" type="ORF">FOMPIDRAFT_1023410</name>
</gene>
<name>S8E8S3_FOMSC</name>
<dbReference type="HOGENOM" id="CLU_2003969_0_0_1"/>
<keyword evidence="2" id="KW-1185">Reference proteome</keyword>
<dbReference type="Proteomes" id="UP000015241">
    <property type="component" value="Unassembled WGS sequence"/>
</dbReference>
<dbReference type="AlphaFoldDB" id="S8E8S3"/>
<evidence type="ECO:0000313" key="1">
    <source>
        <dbReference type="EMBL" id="EPT01063.1"/>
    </source>
</evidence>
<evidence type="ECO:0000313" key="2">
    <source>
        <dbReference type="Proteomes" id="UP000015241"/>
    </source>
</evidence>
<protein>
    <submittedName>
        <fullName evidence="1">Uncharacterized protein</fullName>
    </submittedName>
</protein>
<organism evidence="1 2">
    <name type="scientific">Fomitopsis schrenkii</name>
    <name type="common">Brown rot fungus</name>
    <dbReference type="NCBI Taxonomy" id="2126942"/>
    <lineage>
        <taxon>Eukaryota</taxon>
        <taxon>Fungi</taxon>
        <taxon>Dikarya</taxon>
        <taxon>Basidiomycota</taxon>
        <taxon>Agaricomycotina</taxon>
        <taxon>Agaricomycetes</taxon>
        <taxon>Polyporales</taxon>
        <taxon>Fomitopsis</taxon>
    </lineage>
</organism>